<dbReference type="PANTHER" id="PTHR12049">
    <property type="entry name" value="PROTEIN ARGININE METHYLTRANSFERASE NDUFAF7, MITOCHONDRIAL"/>
    <property type="match status" value="1"/>
</dbReference>
<keyword evidence="4 9" id="KW-0808">Transferase</keyword>
<reference evidence="10" key="1">
    <citation type="thesis" date="2020" institute="ProQuest LLC" country="789 East Eisenhower Parkway, Ann Arbor, MI, USA">
        <title>Comparative Genomics and Chromosome Evolution.</title>
        <authorList>
            <person name="Mudd A.B."/>
        </authorList>
    </citation>
    <scope>NUCLEOTIDE SEQUENCE</scope>
    <source>
        <strain evidence="10">237g6f4</strain>
        <tissue evidence="10">Blood</tissue>
    </source>
</reference>
<gene>
    <name evidence="10" type="ORF">GDO81_008306</name>
</gene>
<keyword evidence="6 9" id="KW-0496">Mitochondrion</keyword>
<evidence type="ECO:0000256" key="2">
    <source>
        <dbReference type="ARBA" id="ARBA00005891"/>
    </source>
</evidence>
<sequence>MHALHRMQTCARRALRARAAFAASCIGRYQSNKTGDSEDGNKLLKHLIMKIKATGPITVAEYMKEVLTNPIKGYYMHRDMLGEHGDFVTSPEISQVFGELIGIWCISEWMSAGKPKSLNLVELGPGKGSLMDDILRVFKQFQHLLNPCDISIHLVEVSPKLSEIQAITLTGNNIETHYDEATSAYKKGITKSGLHISWYNDVQNVPSGYTLYIAHEFFDALPIHKLQKTSDGWREMLIDIEHEMSQNLRFVLGSSNPLLTNTFIQADEKRDHIEISPQAAVIIEKLATQINSFGGAALIADYGHSGDKTDTFRGFRAHQLHDVLIDPGTADLTADVDFSFLKRIVGNTVISLGPITQQEFLKNMGIDLRMKVLLENNKDEATQRQLIQSYDILMNPSKMGQRFKFFSMFPHSRMERINGDSKLDSHPVAGFTKLQLT</sequence>
<dbReference type="FunFam" id="3.40.50.12710:FF:000001">
    <property type="entry name" value="Protein arginine methyltransferase NDUFAF7"/>
    <property type="match status" value="1"/>
</dbReference>
<accession>A0AAV7CFR2</accession>
<keyword evidence="5" id="KW-0809">Transit peptide</keyword>
<dbReference type="GO" id="GO:0032259">
    <property type="term" value="P:methylation"/>
    <property type="evidence" value="ECO:0007669"/>
    <property type="project" value="UniProtKB-KW"/>
</dbReference>
<comment type="caution">
    <text evidence="10">The sequence shown here is derived from an EMBL/GenBank/DDBJ whole genome shotgun (WGS) entry which is preliminary data.</text>
</comment>
<keyword evidence="3 9" id="KW-0489">Methyltransferase</keyword>
<evidence type="ECO:0000313" key="10">
    <source>
        <dbReference type="EMBL" id="KAG8583178.1"/>
    </source>
</evidence>
<evidence type="ECO:0000256" key="1">
    <source>
        <dbReference type="ARBA" id="ARBA00004173"/>
    </source>
</evidence>
<evidence type="ECO:0000256" key="7">
    <source>
        <dbReference type="ARBA" id="ARBA00048612"/>
    </source>
</evidence>
<dbReference type="SUPFAM" id="SSF53335">
    <property type="entry name" value="S-adenosyl-L-methionine-dependent methyltransferases"/>
    <property type="match status" value="1"/>
</dbReference>
<organism evidence="10 11">
    <name type="scientific">Engystomops pustulosus</name>
    <name type="common">Tungara frog</name>
    <name type="synonym">Physalaemus pustulosus</name>
    <dbReference type="NCBI Taxonomy" id="76066"/>
    <lineage>
        <taxon>Eukaryota</taxon>
        <taxon>Metazoa</taxon>
        <taxon>Chordata</taxon>
        <taxon>Craniata</taxon>
        <taxon>Vertebrata</taxon>
        <taxon>Euteleostomi</taxon>
        <taxon>Amphibia</taxon>
        <taxon>Batrachia</taxon>
        <taxon>Anura</taxon>
        <taxon>Neobatrachia</taxon>
        <taxon>Hyloidea</taxon>
        <taxon>Leptodactylidae</taxon>
        <taxon>Leiuperinae</taxon>
        <taxon>Engystomops</taxon>
    </lineage>
</organism>
<dbReference type="EC" id="2.1.1.320" evidence="9"/>
<comment type="catalytic activity">
    <reaction evidence="7 9">
        <text>L-arginyl-[protein] + 2 S-adenosyl-L-methionine = N(omega),N(omega)'-dimethyl-L-arginyl-[protein] + 2 S-adenosyl-L-homocysteine + 2 H(+)</text>
        <dbReference type="Rhea" id="RHEA:48108"/>
        <dbReference type="Rhea" id="RHEA-COMP:10532"/>
        <dbReference type="Rhea" id="RHEA-COMP:11992"/>
        <dbReference type="ChEBI" id="CHEBI:15378"/>
        <dbReference type="ChEBI" id="CHEBI:29965"/>
        <dbReference type="ChEBI" id="CHEBI:57856"/>
        <dbReference type="ChEBI" id="CHEBI:59789"/>
        <dbReference type="ChEBI" id="CHEBI:88221"/>
        <dbReference type="EC" id="2.1.1.320"/>
    </reaction>
</comment>
<dbReference type="InterPro" id="IPR029063">
    <property type="entry name" value="SAM-dependent_MTases_sf"/>
</dbReference>
<evidence type="ECO:0000313" key="11">
    <source>
        <dbReference type="Proteomes" id="UP000824782"/>
    </source>
</evidence>
<dbReference type="AlphaFoldDB" id="A0AAV7CFR2"/>
<proteinExistence type="inferred from homology"/>
<evidence type="ECO:0000256" key="4">
    <source>
        <dbReference type="ARBA" id="ARBA00022679"/>
    </source>
</evidence>
<dbReference type="GO" id="GO:0035243">
    <property type="term" value="F:protein-arginine omega-N symmetric methyltransferase activity"/>
    <property type="evidence" value="ECO:0007669"/>
    <property type="project" value="UniProtKB-EC"/>
</dbReference>
<keyword evidence="11" id="KW-1185">Reference proteome</keyword>
<comment type="similarity">
    <text evidence="2 9">Belongs to the NDUFAF7 family.</text>
</comment>
<dbReference type="Gene3D" id="3.40.50.12710">
    <property type="match status" value="1"/>
</dbReference>
<dbReference type="EMBL" id="WNYA01000003">
    <property type="protein sequence ID" value="KAG8583178.1"/>
    <property type="molecule type" value="Genomic_DNA"/>
</dbReference>
<evidence type="ECO:0000256" key="3">
    <source>
        <dbReference type="ARBA" id="ARBA00022603"/>
    </source>
</evidence>
<evidence type="ECO:0000256" key="9">
    <source>
        <dbReference type="RuleBase" id="RU364114"/>
    </source>
</evidence>
<dbReference type="GO" id="GO:0005739">
    <property type="term" value="C:mitochondrion"/>
    <property type="evidence" value="ECO:0007669"/>
    <property type="project" value="UniProtKB-SubCell"/>
</dbReference>
<comment type="function">
    <text evidence="8">Arginine methyltransferase involved in the assembly or stability of mitochondrial NADH:ubiquinone oxidoreductase complex (complex I). Acts by mediating symmetric dimethylation of 'Arg-118' of NDUFS2 after it assembles into the complex I, stabilizing the early intermediate complex.</text>
</comment>
<name>A0AAV7CFR2_ENGPU</name>
<evidence type="ECO:0000256" key="8">
    <source>
        <dbReference type="ARBA" id="ARBA00054758"/>
    </source>
</evidence>
<dbReference type="GO" id="GO:0032981">
    <property type="term" value="P:mitochondrial respiratory chain complex I assembly"/>
    <property type="evidence" value="ECO:0007669"/>
    <property type="project" value="TreeGrafter"/>
</dbReference>
<dbReference type="Pfam" id="PF02636">
    <property type="entry name" value="Methyltransf_28"/>
    <property type="match status" value="1"/>
</dbReference>
<evidence type="ECO:0000256" key="5">
    <source>
        <dbReference type="ARBA" id="ARBA00022946"/>
    </source>
</evidence>
<dbReference type="Proteomes" id="UP000824782">
    <property type="component" value="Unassembled WGS sequence"/>
</dbReference>
<comment type="subcellular location">
    <subcellularLocation>
        <location evidence="1 9">Mitochondrion</location>
    </subcellularLocation>
</comment>
<dbReference type="InterPro" id="IPR003788">
    <property type="entry name" value="NDUFAF7"/>
</dbReference>
<dbReference type="InterPro" id="IPR038375">
    <property type="entry name" value="NDUFAF7_sf"/>
</dbReference>
<evidence type="ECO:0000256" key="6">
    <source>
        <dbReference type="ARBA" id="ARBA00023128"/>
    </source>
</evidence>
<dbReference type="PANTHER" id="PTHR12049:SF7">
    <property type="entry name" value="PROTEIN ARGININE METHYLTRANSFERASE NDUFAF7, MITOCHONDRIAL"/>
    <property type="match status" value="1"/>
</dbReference>
<protein>
    <recommendedName>
        <fullName evidence="9">Protein arginine methyltransferase NDUFAF7</fullName>
        <ecNumber evidence="9">2.1.1.320</ecNumber>
    </recommendedName>
</protein>